<dbReference type="GeneID" id="118414676"/>
<dbReference type="RefSeq" id="XP_035674767.1">
    <property type="nucleotide sequence ID" value="XM_035818874.1"/>
</dbReference>
<name>A0A9J7L276_BRAFL</name>
<feature type="domain" description="EF-hand" evidence="4">
    <location>
        <begin position="1"/>
        <end position="35"/>
    </location>
</feature>
<dbReference type="Pfam" id="PF13499">
    <property type="entry name" value="EF-hand_7"/>
    <property type="match status" value="1"/>
</dbReference>
<comment type="similarity">
    <text evidence="1">Belongs to the CREC family.</text>
</comment>
<dbReference type="PROSITE" id="PS50222">
    <property type="entry name" value="EF_HAND_2"/>
    <property type="match status" value="3"/>
</dbReference>
<evidence type="ECO:0000259" key="4">
    <source>
        <dbReference type="PROSITE" id="PS50222"/>
    </source>
</evidence>
<dbReference type="PANTHER" id="PTHR10827">
    <property type="entry name" value="RETICULOCALBIN"/>
    <property type="match status" value="1"/>
</dbReference>
<dbReference type="GO" id="GO:0005783">
    <property type="term" value="C:endoplasmic reticulum"/>
    <property type="evidence" value="ECO:0000318"/>
    <property type="project" value="GO_Central"/>
</dbReference>
<reference evidence="6" key="2">
    <citation type="submission" date="2025-08" db="UniProtKB">
        <authorList>
            <consortium name="RefSeq"/>
        </authorList>
    </citation>
    <scope>IDENTIFICATION</scope>
    <source>
        <strain evidence="6">S238N-H82</strain>
        <tissue evidence="6">Testes</tissue>
    </source>
</reference>
<proteinExistence type="inferred from homology"/>
<evidence type="ECO:0000256" key="3">
    <source>
        <dbReference type="SAM" id="MobiDB-lite"/>
    </source>
</evidence>
<feature type="region of interest" description="Disordered" evidence="3">
    <location>
        <begin position="48"/>
        <end position="73"/>
    </location>
</feature>
<protein>
    <submittedName>
        <fullName evidence="6">Calumenin-like</fullName>
    </submittedName>
</protein>
<feature type="domain" description="EF-hand" evidence="4">
    <location>
        <begin position="73"/>
        <end position="105"/>
    </location>
</feature>
<gene>
    <name evidence="6" type="primary">LOC118414676</name>
</gene>
<dbReference type="SMART" id="SM00054">
    <property type="entry name" value="EFh"/>
    <property type="match status" value="3"/>
</dbReference>
<dbReference type="InterPro" id="IPR002048">
    <property type="entry name" value="EF_hand_dom"/>
</dbReference>
<reference evidence="5" key="1">
    <citation type="journal article" date="2020" name="Nat. Ecol. Evol.">
        <title>Deeply conserved synteny resolves early events in vertebrate evolution.</title>
        <authorList>
            <person name="Simakov O."/>
            <person name="Marletaz F."/>
            <person name="Yue J.X."/>
            <person name="O'Connell B."/>
            <person name="Jenkins J."/>
            <person name="Brandt A."/>
            <person name="Calef R."/>
            <person name="Tung C.H."/>
            <person name="Huang T.K."/>
            <person name="Schmutz J."/>
            <person name="Satoh N."/>
            <person name="Yu J.K."/>
            <person name="Putnam N.H."/>
            <person name="Green R.E."/>
            <person name="Rokhsar D.S."/>
        </authorList>
    </citation>
    <scope>NUCLEOTIDE SEQUENCE [LARGE SCALE GENOMIC DNA]</scope>
    <source>
        <strain evidence="5">S238N-H82</strain>
    </source>
</reference>
<dbReference type="AlphaFoldDB" id="A0A9J7L276"/>
<feature type="domain" description="EF-hand" evidence="4">
    <location>
        <begin position="37"/>
        <end position="72"/>
    </location>
</feature>
<dbReference type="PROSITE" id="PS00018">
    <property type="entry name" value="EF_HAND_1"/>
    <property type="match status" value="3"/>
</dbReference>
<dbReference type="Pfam" id="PF13202">
    <property type="entry name" value="EF-hand_5"/>
    <property type="match status" value="1"/>
</dbReference>
<dbReference type="OrthoDB" id="293868at2759"/>
<keyword evidence="2" id="KW-0106">Calcium</keyword>
<evidence type="ECO:0000256" key="2">
    <source>
        <dbReference type="ARBA" id="ARBA00022837"/>
    </source>
</evidence>
<feature type="region of interest" description="Disordered" evidence="3">
    <location>
        <begin position="1"/>
        <end position="22"/>
    </location>
</feature>
<dbReference type="GO" id="GO:0005509">
    <property type="term" value="F:calcium ion binding"/>
    <property type="evidence" value="ECO:0000318"/>
    <property type="project" value="GO_Central"/>
</dbReference>
<evidence type="ECO:0000313" key="5">
    <source>
        <dbReference type="Proteomes" id="UP000001554"/>
    </source>
</evidence>
<dbReference type="KEGG" id="bfo:118414676"/>
<evidence type="ECO:0000313" key="6">
    <source>
        <dbReference type="RefSeq" id="XP_035674767.1"/>
    </source>
</evidence>
<evidence type="ECO:0000256" key="1">
    <source>
        <dbReference type="ARBA" id="ARBA00006431"/>
    </source>
</evidence>
<accession>A0A9J7L276</accession>
<dbReference type="PANTHER" id="PTHR10827:SF52">
    <property type="entry name" value="IP16409P"/>
    <property type="match status" value="1"/>
</dbReference>
<dbReference type="Proteomes" id="UP000001554">
    <property type="component" value="Chromosome 4"/>
</dbReference>
<dbReference type="InterPro" id="IPR011992">
    <property type="entry name" value="EF-hand-dom_pair"/>
</dbReference>
<dbReference type="SUPFAM" id="SSF47473">
    <property type="entry name" value="EF-hand"/>
    <property type="match status" value="1"/>
</dbReference>
<keyword evidence="5" id="KW-1185">Reference proteome</keyword>
<dbReference type="OMA" id="KEELMAW"/>
<organism evidence="5 6">
    <name type="scientific">Branchiostoma floridae</name>
    <name type="common">Florida lancelet</name>
    <name type="synonym">Amphioxus</name>
    <dbReference type="NCBI Taxonomy" id="7739"/>
    <lineage>
        <taxon>Eukaryota</taxon>
        <taxon>Metazoa</taxon>
        <taxon>Chordata</taxon>
        <taxon>Cephalochordata</taxon>
        <taxon>Leptocardii</taxon>
        <taxon>Amphioxiformes</taxon>
        <taxon>Branchiostomatidae</taxon>
        <taxon>Branchiostoma</taxon>
    </lineage>
</organism>
<dbReference type="InterPro" id="IPR018247">
    <property type="entry name" value="EF_Hand_1_Ca_BS"/>
</dbReference>
<sequence>MKQEERRRFAASDKDQDGGLDKEEFRAFLYPREHDHMHDHLLQETLEGMDTDGDGALTYDEFTGGPHGMKPGSEARQLFQKSDEDGNDLLSRDELKHYVLASVLGDEDSIVSTLDRNKDGKLSRSEVAAHPDVLTPLLYKGHGDVVHDEF</sequence>
<dbReference type="Gene3D" id="1.10.238.10">
    <property type="entry name" value="EF-hand"/>
    <property type="match status" value="2"/>
</dbReference>